<comment type="caution">
    <text evidence="2">The sequence shown here is derived from an EMBL/GenBank/DDBJ whole genome shotgun (WGS) entry which is preliminary data.</text>
</comment>
<sequence>MAADGESAASNSTCSCSICARLAANERKDLEGGEDSQGVGAQSGSDDKIGKYGYGLDETPPPMPPEEDFGFGVTVPPKEKNDFGFDAPIRTEVKSPFRFKFGVTSKEEHGFGLDPRLLLPPNGTEKCGGMGDRAGAGTLDDPHRGIGSMTSSLQPNYTSRLPLTKKTCSSRSVDRSRRRKWTTRTTASIASKARPTKREASPVCEGHLRFPCAYCCDGDPVLLVPMPSYSTLLDALGILALNVRSIGAPLPGMSCVADRWMKPFITLGVLPLI</sequence>
<name>A0A9P5N5H8_9AGAM</name>
<keyword evidence="3" id="KW-1185">Reference proteome</keyword>
<dbReference type="Proteomes" id="UP000759537">
    <property type="component" value="Unassembled WGS sequence"/>
</dbReference>
<feature type="region of interest" description="Disordered" evidence="1">
    <location>
        <begin position="29"/>
        <end position="69"/>
    </location>
</feature>
<evidence type="ECO:0000313" key="3">
    <source>
        <dbReference type="Proteomes" id="UP000759537"/>
    </source>
</evidence>
<gene>
    <name evidence="2" type="ORF">DFH94DRAFT_184353</name>
</gene>
<reference evidence="2" key="1">
    <citation type="submission" date="2019-10" db="EMBL/GenBank/DDBJ databases">
        <authorList>
            <consortium name="DOE Joint Genome Institute"/>
            <person name="Kuo A."/>
            <person name="Miyauchi S."/>
            <person name="Kiss E."/>
            <person name="Drula E."/>
            <person name="Kohler A."/>
            <person name="Sanchez-Garcia M."/>
            <person name="Andreopoulos B."/>
            <person name="Barry K.W."/>
            <person name="Bonito G."/>
            <person name="Buee M."/>
            <person name="Carver A."/>
            <person name="Chen C."/>
            <person name="Cichocki N."/>
            <person name="Clum A."/>
            <person name="Culley D."/>
            <person name="Crous P.W."/>
            <person name="Fauchery L."/>
            <person name="Girlanda M."/>
            <person name="Hayes R."/>
            <person name="Keri Z."/>
            <person name="LaButti K."/>
            <person name="Lipzen A."/>
            <person name="Lombard V."/>
            <person name="Magnuson J."/>
            <person name="Maillard F."/>
            <person name="Morin E."/>
            <person name="Murat C."/>
            <person name="Nolan M."/>
            <person name="Ohm R."/>
            <person name="Pangilinan J."/>
            <person name="Pereira M."/>
            <person name="Perotto S."/>
            <person name="Peter M."/>
            <person name="Riley R."/>
            <person name="Sitrit Y."/>
            <person name="Stielow B."/>
            <person name="Szollosi G."/>
            <person name="Zifcakova L."/>
            <person name="Stursova M."/>
            <person name="Spatafora J.W."/>
            <person name="Tedersoo L."/>
            <person name="Vaario L.-M."/>
            <person name="Yamada A."/>
            <person name="Yan M."/>
            <person name="Wang P."/>
            <person name="Xu J."/>
            <person name="Bruns T."/>
            <person name="Baldrian P."/>
            <person name="Vilgalys R."/>
            <person name="Henrissat B."/>
            <person name="Grigoriev I.V."/>
            <person name="Hibbett D."/>
            <person name="Nagy L.G."/>
            <person name="Martin F.M."/>
        </authorList>
    </citation>
    <scope>NUCLEOTIDE SEQUENCE</scope>
    <source>
        <strain evidence="2">Prilba</strain>
    </source>
</reference>
<organism evidence="2 3">
    <name type="scientific">Russula ochroleuca</name>
    <dbReference type="NCBI Taxonomy" id="152965"/>
    <lineage>
        <taxon>Eukaryota</taxon>
        <taxon>Fungi</taxon>
        <taxon>Dikarya</taxon>
        <taxon>Basidiomycota</taxon>
        <taxon>Agaricomycotina</taxon>
        <taxon>Agaricomycetes</taxon>
        <taxon>Russulales</taxon>
        <taxon>Russulaceae</taxon>
        <taxon>Russula</taxon>
    </lineage>
</organism>
<evidence type="ECO:0000256" key="1">
    <source>
        <dbReference type="SAM" id="MobiDB-lite"/>
    </source>
</evidence>
<protein>
    <submittedName>
        <fullName evidence="2">Uncharacterized protein</fullName>
    </submittedName>
</protein>
<accession>A0A9P5N5H8</accession>
<proteinExistence type="predicted"/>
<dbReference type="AlphaFoldDB" id="A0A9P5N5H8"/>
<evidence type="ECO:0000313" key="2">
    <source>
        <dbReference type="EMBL" id="KAF8486447.1"/>
    </source>
</evidence>
<dbReference type="EMBL" id="WHVB01000002">
    <property type="protein sequence ID" value="KAF8486447.1"/>
    <property type="molecule type" value="Genomic_DNA"/>
</dbReference>
<reference evidence="2" key="2">
    <citation type="journal article" date="2020" name="Nat. Commun.">
        <title>Large-scale genome sequencing of mycorrhizal fungi provides insights into the early evolution of symbiotic traits.</title>
        <authorList>
            <person name="Miyauchi S."/>
            <person name="Kiss E."/>
            <person name="Kuo A."/>
            <person name="Drula E."/>
            <person name="Kohler A."/>
            <person name="Sanchez-Garcia M."/>
            <person name="Morin E."/>
            <person name="Andreopoulos B."/>
            <person name="Barry K.W."/>
            <person name="Bonito G."/>
            <person name="Buee M."/>
            <person name="Carver A."/>
            <person name="Chen C."/>
            <person name="Cichocki N."/>
            <person name="Clum A."/>
            <person name="Culley D."/>
            <person name="Crous P.W."/>
            <person name="Fauchery L."/>
            <person name="Girlanda M."/>
            <person name="Hayes R.D."/>
            <person name="Keri Z."/>
            <person name="LaButti K."/>
            <person name="Lipzen A."/>
            <person name="Lombard V."/>
            <person name="Magnuson J."/>
            <person name="Maillard F."/>
            <person name="Murat C."/>
            <person name="Nolan M."/>
            <person name="Ohm R.A."/>
            <person name="Pangilinan J."/>
            <person name="Pereira M.F."/>
            <person name="Perotto S."/>
            <person name="Peter M."/>
            <person name="Pfister S."/>
            <person name="Riley R."/>
            <person name="Sitrit Y."/>
            <person name="Stielow J.B."/>
            <person name="Szollosi G."/>
            <person name="Zifcakova L."/>
            <person name="Stursova M."/>
            <person name="Spatafora J.W."/>
            <person name="Tedersoo L."/>
            <person name="Vaario L.M."/>
            <person name="Yamada A."/>
            <person name="Yan M."/>
            <person name="Wang P."/>
            <person name="Xu J."/>
            <person name="Bruns T."/>
            <person name="Baldrian P."/>
            <person name="Vilgalys R."/>
            <person name="Dunand C."/>
            <person name="Henrissat B."/>
            <person name="Grigoriev I.V."/>
            <person name="Hibbett D."/>
            <person name="Nagy L.G."/>
            <person name="Martin F.M."/>
        </authorList>
    </citation>
    <scope>NUCLEOTIDE SEQUENCE</scope>
    <source>
        <strain evidence="2">Prilba</strain>
    </source>
</reference>